<dbReference type="AlphaFoldDB" id="A0A1D6GTY0"/>
<accession>A0A1D6GTY0</accession>
<dbReference type="SUPFAM" id="SSF47699">
    <property type="entry name" value="Bifunctional inhibitor/lipid-transfer protein/seed storage 2S albumin"/>
    <property type="match status" value="1"/>
</dbReference>
<evidence type="ECO:0000313" key="6">
    <source>
        <dbReference type="EMBL" id="AQK66446.1"/>
    </source>
</evidence>
<dbReference type="InParanoid" id="A0A1D6GTY0"/>
<keyword evidence="4" id="KW-0325">Glycoprotein</keyword>
<dbReference type="CDD" id="cd00010">
    <property type="entry name" value="AAI_LTSS"/>
    <property type="match status" value="1"/>
</dbReference>
<keyword evidence="2" id="KW-0732">Signal</keyword>
<evidence type="ECO:0000256" key="2">
    <source>
        <dbReference type="ARBA" id="ARBA00022729"/>
    </source>
</evidence>
<organism evidence="6">
    <name type="scientific">Zea mays</name>
    <name type="common">Maize</name>
    <dbReference type="NCBI Taxonomy" id="4577"/>
    <lineage>
        <taxon>Eukaryota</taxon>
        <taxon>Viridiplantae</taxon>
        <taxon>Streptophyta</taxon>
        <taxon>Embryophyta</taxon>
        <taxon>Tracheophyta</taxon>
        <taxon>Spermatophyta</taxon>
        <taxon>Magnoliopsida</taxon>
        <taxon>Liliopsida</taxon>
        <taxon>Poales</taxon>
        <taxon>Poaceae</taxon>
        <taxon>PACMAD clade</taxon>
        <taxon>Panicoideae</taxon>
        <taxon>Andropogonodae</taxon>
        <taxon>Andropogoneae</taxon>
        <taxon>Tripsacinae</taxon>
        <taxon>Zea</taxon>
    </lineage>
</organism>
<name>A0A1D6GTY0_MAIZE</name>
<dbReference type="Pfam" id="PF14368">
    <property type="entry name" value="LTP_2"/>
    <property type="match status" value="1"/>
</dbReference>
<keyword evidence="3" id="KW-1015">Disulfide bond</keyword>
<evidence type="ECO:0000256" key="3">
    <source>
        <dbReference type="ARBA" id="ARBA00023157"/>
    </source>
</evidence>
<evidence type="ECO:0000259" key="5">
    <source>
        <dbReference type="Pfam" id="PF14368"/>
    </source>
</evidence>
<dbReference type="EMBL" id="CM000781">
    <property type="protein sequence ID" value="AQK66446.1"/>
    <property type="molecule type" value="Genomic_DNA"/>
</dbReference>
<dbReference type="ExpressionAtlas" id="A0A1D6GTY0">
    <property type="expression patterns" value="baseline and differential"/>
</dbReference>
<reference evidence="6" key="1">
    <citation type="submission" date="2015-12" db="EMBL/GenBank/DDBJ databases">
        <title>Update maize B73 reference genome by single molecule sequencing technologies.</title>
        <authorList>
            <consortium name="Maize Genome Sequencing Project"/>
            <person name="Ware D."/>
        </authorList>
    </citation>
    <scope>NUCLEOTIDE SEQUENCE</scope>
    <source>
        <tissue evidence="6">Seedling</tissue>
    </source>
</reference>
<dbReference type="InterPro" id="IPR043325">
    <property type="entry name" value="LTSS"/>
</dbReference>
<dbReference type="Gene3D" id="1.10.110.10">
    <property type="entry name" value="Plant lipid-transfer and hydrophobic proteins"/>
    <property type="match status" value="1"/>
</dbReference>
<gene>
    <name evidence="6" type="ORF">ZEAMMB73_Zm00001d014513</name>
</gene>
<evidence type="ECO:0000256" key="4">
    <source>
        <dbReference type="ARBA" id="ARBA00023180"/>
    </source>
</evidence>
<dbReference type="PANTHER" id="PTHR33044">
    <property type="entry name" value="BIFUNCTIONAL INHIBITOR/LIPID-TRANSFER PROTEIN/SEED STORAGE 2S ALBUMIN SUPERFAMILY PROTEIN-RELATED"/>
    <property type="match status" value="1"/>
</dbReference>
<dbReference type="InterPro" id="IPR036312">
    <property type="entry name" value="Bifun_inhib/LTP/seed_sf"/>
</dbReference>
<evidence type="ECO:0000256" key="1">
    <source>
        <dbReference type="ARBA" id="ARBA00009748"/>
    </source>
</evidence>
<feature type="domain" description="Bifunctional inhibitor/plant lipid transfer protein/seed storage helical" evidence="5">
    <location>
        <begin position="11"/>
        <end position="102"/>
    </location>
</feature>
<proteinExistence type="inferred from homology"/>
<dbReference type="FunCoup" id="A0A1D6GTY0">
    <property type="interactions" value="1866"/>
</dbReference>
<protein>
    <submittedName>
        <fullName evidence="6">Bifunctional inhibitor/lipid-transfer protein/seed storage 2S albumin superfamily protein</fullName>
    </submittedName>
</protein>
<comment type="similarity">
    <text evidence="1">Belongs to the plant LTP family.</text>
</comment>
<sequence length="174" mass="19021">MGVRAAAAAVALVAVMGMLAPRAAAQTPNCAAKLVPCSSYMNTTGTPPDTCCGPLKDAVKNDLKCLCDLYATPEIFKAFNISLDEALGLSKRCGLSDTTAACKGTCRFTIRWWQWQQLRSSHSVGRFLRIHELLVASLVVCISIKFRMLQWTLPVLSHKMICTYDTINICLAVY</sequence>
<dbReference type="InterPro" id="IPR016140">
    <property type="entry name" value="Bifunc_inhib/LTP/seed_store"/>
</dbReference>